<evidence type="ECO:0000313" key="2">
    <source>
        <dbReference type="Proteomes" id="UP000073601"/>
    </source>
</evidence>
<reference evidence="2" key="1">
    <citation type="submission" date="2016-02" db="EMBL/GenBank/DDBJ databases">
        <authorList>
            <person name="Rodrigo-Torres Lidia"/>
            <person name="Arahal R.David."/>
        </authorList>
    </citation>
    <scope>NUCLEOTIDE SEQUENCE [LARGE SCALE GENOMIC DNA]</scope>
    <source>
        <strain evidence="2">CECT 8713</strain>
    </source>
</reference>
<gene>
    <name evidence="1" type="ORF">GMA8713_01086</name>
</gene>
<organism evidence="1 2">
    <name type="scientific">Grimontia marina</name>
    <dbReference type="NCBI Taxonomy" id="646534"/>
    <lineage>
        <taxon>Bacteria</taxon>
        <taxon>Pseudomonadati</taxon>
        <taxon>Pseudomonadota</taxon>
        <taxon>Gammaproteobacteria</taxon>
        <taxon>Vibrionales</taxon>
        <taxon>Vibrionaceae</taxon>
        <taxon>Grimontia</taxon>
    </lineage>
</organism>
<dbReference type="Proteomes" id="UP000073601">
    <property type="component" value="Unassembled WGS sequence"/>
</dbReference>
<proteinExistence type="predicted"/>
<name>A0A128EYP2_9GAMM</name>
<protein>
    <submittedName>
        <fullName evidence="1">Uncharacterized protein</fullName>
    </submittedName>
</protein>
<accession>A0A128EYP2</accession>
<dbReference type="AlphaFoldDB" id="A0A128EYP2"/>
<sequence>MDLAEAIGESVKTVGAEESASIMARALCWLAQVDGNDIEFTCDLGTVTIECAEITAKH</sequence>
<dbReference type="EMBL" id="FIZY01000007">
    <property type="protein sequence ID" value="CZF79688.1"/>
    <property type="molecule type" value="Genomic_DNA"/>
</dbReference>
<evidence type="ECO:0000313" key="1">
    <source>
        <dbReference type="EMBL" id="CZF79688.1"/>
    </source>
</evidence>
<keyword evidence="2" id="KW-1185">Reference proteome</keyword>